<accession>A0A9X1S3D0</accession>
<keyword evidence="3" id="KW-1185">Reference proteome</keyword>
<dbReference type="PANTHER" id="PTHR43283">
    <property type="entry name" value="BETA-LACTAMASE-RELATED"/>
    <property type="match status" value="1"/>
</dbReference>
<evidence type="ECO:0000313" key="3">
    <source>
        <dbReference type="Proteomes" id="UP001139354"/>
    </source>
</evidence>
<reference evidence="2" key="1">
    <citation type="submission" date="2021-04" db="EMBL/GenBank/DDBJ databases">
        <title>Microbacterium tenobrionis sp. nov. and Microbacterium allomyrinae sp. nov., isolated from larvae of Tenobrio molitor and Allomyrina dichotoma, respectively.</title>
        <authorList>
            <person name="Lee S.D."/>
        </authorList>
    </citation>
    <scope>NUCLEOTIDE SEQUENCE</scope>
    <source>
        <strain evidence="2">BWT-G7</strain>
    </source>
</reference>
<feature type="domain" description="Beta-lactamase-related" evidence="1">
    <location>
        <begin position="22"/>
        <end position="289"/>
    </location>
</feature>
<dbReference type="InterPro" id="IPR050789">
    <property type="entry name" value="Diverse_Enzym_Activities"/>
</dbReference>
<proteinExistence type="predicted"/>
<evidence type="ECO:0000259" key="1">
    <source>
        <dbReference type="Pfam" id="PF00144"/>
    </source>
</evidence>
<dbReference type="AlphaFoldDB" id="A0A9X1S3D0"/>
<dbReference type="SUPFAM" id="SSF56601">
    <property type="entry name" value="beta-lactamase/transpeptidase-like"/>
    <property type="match status" value="1"/>
</dbReference>
<gene>
    <name evidence="2" type="ORF">KEC57_09430</name>
</gene>
<sequence>MTELLPRSRPEDQGVPSAALARLVTALDEIQHVHTATVIRHGHVVLEATWEPYDRDAPHAMYSVSKSFTSMAVGLAIDEGLFALDDRVAELLPDLMPAESSLHLDAMRVRHLLTMSTGHDAEPQDWGEDWGRTALAAPIVHEPGSHWLYNTPATYLLSEIVQHRSGMRVRDFLEPRLFAPLGIDTPWWLQSPTGVDAGGFGLMLRAEELAVFGQLLLQRGEWQGRSLVPASWIDTATSAQIANGTGNAGDWGQGYGFQFWRCRHGAYRGDGAFGQYVVVMPEQDAVVVITGGLPDMQAPLRVLWRELLPAFDTTGPSAPLPALLGIAPVGGVRHEAVVEHRYADGPIRLLRIEGERLRINDGELRCAPDSWTTGEFSLEGERDWYGDLVAVSGGWRGDDFVADLRVLHDAMTFRLTLAPTGALAITRDVGFDGSDVWSGVPIPNP</sequence>
<dbReference type="EMBL" id="JAGTTN010000002">
    <property type="protein sequence ID" value="MCC2032397.1"/>
    <property type="molecule type" value="Genomic_DNA"/>
</dbReference>
<organism evidence="2 3">
    <name type="scientific">Microbacterium allomyrinae</name>
    <dbReference type="NCBI Taxonomy" id="2830666"/>
    <lineage>
        <taxon>Bacteria</taxon>
        <taxon>Bacillati</taxon>
        <taxon>Actinomycetota</taxon>
        <taxon>Actinomycetes</taxon>
        <taxon>Micrococcales</taxon>
        <taxon>Microbacteriaceae</taxon>
        <taxon>Microbacterium</taxon>
    </lineage>
</organism>
<dbReference type="RefSeq" id="WP_229384332.1">
    <property type="nucleotide sequence ID" value="NZ_JAGTTN010000002.1"/>
</dbReference>
<dbReference type="InterPro" id="IPR001466">
    <property type="entry name" value="Beta-lactam-related"/>
</dbReference>
<name>A0A9X1S3D0_9MICO</name>
<dbReference type="PANTHER" id="PTHR43283:SF7">
    <property type="entry name" value="BETA-LACTAMASE-RELATED DOMAIN-CONTAINING PROTEIN"/>
    <property type="match status" value="1"/>
</dbReference>
<dbReference type="InterPro" id="IPR012338">
    <property type="entry name" value="Beta-lactam/transpept-like"/>
</dbReference>
<protein>
    <submittedName>
        <fullName evidence="2">Beta-lactamase family protein</fullName>
    </submittedName>
</protein>
<dbReference type="Proteomes" id="UP001139354">
    <property type="component" value="Unassembled WGS sequence"/>
</dbReference>
<dbReference type="Gene3D" id="3.40.710.10">
    <property type="entry name" value="DD-peptidase/beta-lactamase superfamily"/>
    <property type="match status" value="1"/>
</dbReference>
<dbReference type="Pfam" id="PF00144">
    <property type="entry name" value="Beta-lactamase"/>
    <property type="match status" value="1"/>
</dbReference>
<comment type="caution">
    <text evidence="2">The sequence shown here is derived from an EMBL/GenBank/DDBJ whole genome shotgun (WGS) entry which is preliminary data.</text>
</comment>
<evidence type="ECO:0000313" key="2">
    <source>
        <dbReference type="EMBL" id="MCC2032397.1"/>
    </source>
</evidence>